<sequence>MGGSNLEMSRTDGFLTGLDVWVSQPGSTVTAAAAAAVAAPGMVSCVWWHHYVLHVIDRYYNRRRVVFFSSLPPLTLPQSSTLLVPRFLHSQRSRGL</sequence>
<accession>A0AAV4IQ01</accession>
<gene>
    <name evidence="1" type="ORF">ElyMa_001356600</name>
</gene>
<protein>
    <submittedName>
        <fullName evidence="1">Uncharacterized protein</fullName>
    </submittedName>
</protein>
<dbReference type="EMBL" id="BMAT01002688">
    <property type="protein sequence ID" value="GFS11814.1"/>
    <property type="molecule type" value="Genomic_DNA"/>
</dbReference>
<name>A0AAV4IQ01_9GAST</name>
<keyword evidence="2" id="KW-1185">Reference proteome</keyword>
<comment type="caution">
    <text evidence="1">The sequence shown here is derived from an EMBL/GenBank/DDBJ whole genome shotgun (WGS) entry which is preliminary data.</text>
</comment>
<proteinExistence type="predicted"/>
<dbReference type="AlphaFoldDB" id="A0AAV4IQ01"/>
<reference evidence="1 2" key="1">
    <citation type="journal article" date="2021" name="Elife">
        <title>Chloroplast acquisition without the gene transfer in kleptoplastic sea slugs, Plakobranchus ocellatus.</title>
        <authorList>
            <person name="Maeda T."/>
            <person name="Takahashi S."/>
            <person name="Yoshida T."/>
            <person name="Shimamura S."/>
            <person name="Takaki Y."/>
            <person name="Nagai Y."/>
            <person name="Toyoda A."/>
            <person name="Suzuki Y."/>
            <person name="Arimoto A."/>
            <person name="Ishii H."/>
            <person name="Satoh N."/>
            <person name="Nishiyama T."/>
            <person name="Hasebe M."/>
            <person name="Maruyama T."/>
            <person name="Minagawa J."/>
            <person name="Obokata J."/>
            <person name="Shigenobu S."/>
        </authorList>
    </citation>
    <scope>NUCLEOTIDE SEQUENCE [LARGE SCALE GENOMIC DNA]</scope>
</reference>
<evidence type="ECO:0000313" key="1">
    <source>
        <dbReference type="EMBL" id="GFS11814.1"/>
    </source>
</evidence>
<organism evidence="1 2">
    <name type="scientific">Elysia marginata</name>
    <dbReference type="NCBI Taxonomy" id="1093978"/>
    <lineage>
        <taxon>Eukaryota</taxon>
        <taxon>Metazoa</taxon>
        <taxon>Spiralia</taxon>
        <taxon>Lophotrochozoa</taxon>
        <taxon>Mollusca</taxon>
        <taxon>Gastropoda</taxon>
        <taxon>Heterobranchia</taxon>
        <taxon>Euthyneura</taxon>
        <taxon>Panpulmonata</taxon>
        <taxon>Sacoglossa</taxon>
        <taxon>Placobranchoidea</taxon>
        <taxon>Plakobranchidae</taxon>
        <taxon>Elysia</taxon>
    </lineage>
</organism>
<dbReference type="Proteomes" id="UP000762676">
    <property type="component" value="Unassembled WGS sequence"/>
</dbReference>
<evidence type="ECO:0000313" key="2">
    <source>
        <dbReference type="Proteomes" id="UP000762676"/>
    </source>
</evidence>